<dbReference type="EMBL" id="FWEW01003801">
    <property type="protein sequence ID" value="SLM41167.1"/>
    <property type="molecule type" value="Genomic_DNA"/>
</dbReference>
<keyword evidence="3" id="KW-1185">Reference proteome</keyword>
<feature type="transmembrane region" description="Helical" evidence="1">
    <location>
        <begin position="217"/>
        <end position="247"/>
    </location>
</feature>
<feature type="transmembrane region" description="Helical" evidence="1">
    <location>
        <begin position="360"/>
        <end position="380"/>
    </location>
</feature>
<evidence type="ECO:0008006" key="4">
    <source>
        <dbReference type="Google" id="ProtNLM"/>
    </source>
</evidence>
<reference evidence="3" key="1">
    <citation type="submission" date="2017-03" db="EMBL/GenBank/DDBJ databases">
        <authorList>
            <person name="Sharma R."/>
            <person name="Thines M."/>
        </authorList>
    </citation>
    <scope>NUCLEOTIDE SEQUENCE [LARGE SCALE GENOMIC DNA]</scope>
</reference>
<organism evidence="2 3">
    <name type="scientific">Lasallia pustulata</name>
    <dbReference type="NCBI Taxonomy" id="136370"/>
    <lineage>
        <taxon>Eukaryota</taxon>
        <taxon>Fungi</taxon>
        <taxon>Dikarya</taxon>
        <taxon>Ascomycota</taxon>
        <taxon>Pezizomycotina</taxon>
        <taxon>Lecanoromycetes</taxon>
        <taxon>OSLEUM clade</taxon>
        <taxon>Umbilicariomycetidae</taxon>
        <taxon>Umbilicariales</taxon>
        <taxon>Umbilicariaceae</taxon>
        <taxon>Lasallia</taxon>
    </lineage>
</organism>
<keyword evidence="1" id="KW-0812">Transmembrane</keyword>
<evidence type="ECO:0000256" key="1">
    <source>
        <dbReference type="SAM" id="Phobius"/>
    </source>
</evidence>
<dbReference type="AlphaFoldDB" id="A0A1W5DDC4"/>
<feature type="transmembrane region" description="Helical" evidence="1">
    <location>
        <begin position="76"/>
        <end position="94"/>
    </location>
</feature>
<evidence type="ECO:0000313" key="3">
    <source>
        <dbReference type="Proteomes" id="UP000192927"/>
    </source>
</evidence>
<dbReference type="Proteomes" id="UP000192927">
    <property type="component" value="Unassembled WGS sequence"/>
</dbReference>
<feature type="transmembrane region" description="Helical" evidence="1">
    <location>
        <begin position="114"/>
        <end position="133"/>
    </location>
</feature>
<feature type="transmembrane region" description="Helical" evidence="1">
    <location>
        <begin position="188"/>
        <end position="211"/>
    </location>
</feature>
<protein>
    <recommendedName>
        <fullName evidence="4">Acyltransferase 3</fullName>
    </recommendedName>
</protein>
<feature type="transmembrane region" description="Helical" evidence="1">
    <location>
        <begin position="268"/>
        <end position="291"/>
    </location>
</feature>
<sequence length="433" mass="49840">MSYSTSLAGLLHQRYHVVTEQEYLLGLRGLLTLEAFIWVFLHVFVPAAVKGNNIPGPTYQVILRKTLSVIFWNEDLLYSAFILLSARTICIPFFKNPTKTSIASACFRRSIRLYFPVAVALIIVKLTSSQSGLARIERFKTYTDNNYFDTPYYMVNAISCFNSGFMVFWTTFGFATQSGSKAFPSQTLWILNVIYSQSYTIFMTMVIIPYTRTKWRVQAFICFIITAWWVQSWAWYSITGLLFADMVMNMDFKAKSKRGIKIWRSIRCPTWIPAALLMTAGLTMMYIWAAWKPQDTNVELKAHTGIYYTGSLNYHYDLSQPQARVDNYVFLAGFFLLLESSSILQWMLKNPFLYYLGNRSLSWYLVQSVIIYTIGIRLFMHLSVDRHASFGAAVVACLVTCFAVSAAGAEIFYRVLDYPSLALAHKLFDWIRE</sequence>
<feature type="transmembrane region" description="Helical" evidence="1">
    <location>
        <begin position="153"/>
        <end position="176"/>
    </location>
</feature>
<feature type="transmembrane region" description="Helical" evidence="1">
    <location>
        <begin position="392"/>
        <end position="413"/>
    </location>
</feature>
<name>A0A1W5DDC4_9LECA</name>
<keyword evidence="1" id="KW-0472">Membrane</keyword>
<feature type="transmembrane region" description="Helical" evidence="1">
    <location>
        <begin position="30"/>
        <end position="49"/>
    </location>
</feature>
<evidence type="ECO:0000313" key="2">
    <source>
        <dbReference type="EMBL" id="SLM41167.1"/>
    </source>
</evidence>
<accession>A0A1W5DDC4</accession>
<proteinExistence type="predicted"/>
<keyword evidence="1" id="KW-1133">Transmembrane helix</keyword>
<feature type="transmembrane region" description="Helical" evidence="1">
    <location>
        <begin position="328"/>
        <end position="348"/>
    </location>
</feature>